<dbReference type="Proteomes" id="UP001476798">
    <property type="component" value="Unassembled WGS sequence"/>
</dbReference>
<accession>A0ABV0N8H3</accession>
<name>A0ABV0N8H3_9TELE</name>
<protein>
    <submittedName>
        <fullName evidence="1">Uncharacterized protein</fullName>
    </submittedName>
</protein>
<keyword evidence="2" id="KW-1185">Reference proteome</keyword>
<dbReference type="EMBL" id="JAHRIO010030311">
    <property type="protein sequence ID" value="MEQ2167691.1"/>
    <property type="molecule type" value="Genomic_DNA"/>
</dbReference>
<proteinExistence type="predicted"/>
<sequence length="107" mass="11943">MHHEVTCGRVELGDDRNNKYGSGLSFSVLTVVFQCTLFALKGTSVNTEEMFAGCQALPILLLCYNQEGRHMPFDDECLFPKTGGNSRWFSTKHQSLKIPEPSIITSN</sequence>
<gene>
    <name evidence="1" type="ORF">GOODEAATRI_006721</name>
</gene>
<evidence type="ECO:0000313" key="1">
    <source>
        <dbReference type="EMBL" id="MEQ2167691.1"/>
    </source>
</evidence>
<comment type="caution">
    <text evidence="1">The sequence shown here is derived from an EMBL/GenBank/DDBJ whole genome shotgun (WGS) entry which is preliminary data.</text>
</comment>
<organism evidence="1 2">
    <name type="scientific">Goodea atripinnis</name>
    <dbReference type="NCBI Taxonomy" id="208336"/>
    <lineage>
        <taxon>Eukaryota</taxon>
        <taxon>Metazoa</taxon>
        <taxon>Chordata</taxon>
        <taxon>Craniata</taxon>
        <taxon>Vertebrata</taxon>
        <taxon>Euteleostomi</taxon>
        <taxon>Actinopterygii</taxon>
        <taxon>Neopterygii</taxon>
        <taxon>Teleostei</taxon>
        <taxon>Neoteleostei</taxon>
        <taxon>Acanthomorphata</taxon>
        <taxon>Ovalentaria</taxon>
        <taxon>Atherinomorphae</taxon>
        <taxon>Cyprinodontiformes</taxon>
        <taxon>Goodeidae</taxon>
        <taxon>Goodea</taxon>
    </lineage>
</organism>
<reference evidence="1 2" key="1">
    <citation type="submission" date="2021-06" db="EMBL/GenBank/DDBJ databases">
        <authorList>
            <person name="Palmer J.M."/>
        </authorList>
    </citation>
    <scope>NUCLEOTIDE SEQUENCE [LARGE SCALE GENOMIC DNA]</scope>
    <source>
        <strain evidence="1 2">GA_2019</strain>
        <tissue evidence="1">Muscle</tissue>
    </source>
</reference>
<evidence type="ECO:0000313" key="2">
    <source>
        <dbReference type="Proteomes" id="UP001476798"/>
    </source>
</evidence>